<keyword evidence="2" id="KW-1185">Reference proteome</keyword>
<evidence type="ECO:0000313" key="2">
    <source>
        <dbReference type="Proteomes" id="UP001054857"/>
    </source>
</evidence>
<dbReference type="EMBL" id="BMAR01000001">
    <property type="protein sequence ID" value="GFR40868.1"/>
    <property type="molecule type" value="Genomic_DNA"/>
</dbReference>
<organism evidence="1 2">
    <name type="scientific">Astrephomene gubernaculifera</name>
    <dbReference type="NCBI Taxonomy" id="47775"/>
    <lineage>
        <taxon>Eukaryota</taxon>
        <taxon>Viridiplantae</taxon>
        <taxon>Chlorophyta</taxon>
        <taxon>core chlorophytes</taxon>
        <taxon>Chlorophyceae</taxon>
        <taxon>CS clade</taxon>
        <taxon>Chlamydomonadales</taxon>
        <taxon>Astrephomenaceae</taxon>
        <taxon>Astrephomene</taxon>
    </lineage>
</organism>
<evidence type="ECO:0000313" key="1">
    <source>
        <dbReference type="EMBL" id="GFR40868.1"/>
    </source>
</evidence>
<reference evidence="1 2" key="1">
    <citation type="journal article" date="2021" name="Sci. Rep.">
        <title>Genome sequencing of the multicellular alga Astrephomene provides insights into convergent evolution of germ-soma differentiation.</title>
        <authorList>
            <person name="Yamashita S."/>
            <person name="Yamamoto K."/>
            <person name="Matsuzaki R."/>
            <person name="Suzuki S."/>
            <person name="Yamaguchi H."/>
            <person name="Hirooka S."/>
            <person name="Minakuchi Y."/>
            <person name="Miyagishima S."/>
            <person name="Kawachi M."/>
            <person name="Toyoda A."/>
            <person name="Nozaki H."/>
        </authorList>
    </citation>
    <scope>NUCLEOTIDE SEQUENCE [LARGE SCALE GENOMIC DNA]</scope>
    <source>
        <strain evidence="1 2">NIES-4017</strain>
    </source>
</reference>
<dbReference type="AlphaFoldDB" id="A0AAD3DHP4"/>
<sequence>MAVSTTMRSTTAHARADWSRRPSRFNSCNSVISRRVVATALHDGASSPSDDCHITADTIAWNAKHFAVLKKRIAEVRAAEVVADSSSSRPELPSVADITTNDVERHHGRLCQWHEDQWQQLRATQLNWDDDLGHFGVPL</sequence>
<name>A0AAD3DHP4_9CHLO</name>
<gene>
    <name evidence="1" type="ORF">Agub_g1519</name>
</gene>
<protein>
    <submittedName>
        <fullName evidence="1">Uncharacterized protein</fullName>
    </submittedName>
</protein>
<comment type="caution">
    <text evidence="1">The sequence shown here is derived from an EMBL/GenBank/DDBJ whole genome shotgun (WGS) entry which is preliminary data.</text>
</comment>
<accession>A0AAD3DHP4</accession>
<dbReference type="Proteomes" id="UP001054857">
    <property type="component" value="Unassembled WGS sequence"/>
</dbReference>
<proteinExistence type="predicted"/>